<proteinExistence type="predicted"/>
<gene>
    <name evidence="1" type="ORF">DHETER_LOCUS11491</name>
</gene>
<dbReference type="Proteomes" id="UP000789702">
    <property type="component" value="Unassembled WGS sequence"/>
</dbReference>
<comment type="caution">
    <text evidence="1">The sequence shown here is derived from an EMBL/GenBank/DDBJ whole genome shotgun (WGS) entry which is preliminary data.</text>
</comment>
<name>A0ACA9PAS2_9GLOM</name>
<organism evidence="1 2">
    <name type="scientific">Dentiscutata heterogama</name>
    <dbReference type="NCBI Taxonomy" id="1316150"/>
    <lineage>
        <taxon>Eukaryota</taxon>
        <taxon>Fungi</taxon>
        <taxon>Fungi incertae sedis</taxon>
        <taxon>Mucoromycota</taxon>
        <taxon>Glomeromycotina</taxon>
        <taxon>Glomeromycetes</taxon>
        <taxon>Diversisporales</taxon>
        <taxon>Gigasporaceae</taxon>
        <taxon>Dentiscutata</taxon>
    </lineage>
</organism>
<keyword evidence="2" id="KW-1185">Reference proteome</keyword>
<feature type="non-terminal residue" evidence="1">
    <location>
        <position position="216"/>
    </location>
</feature>
<protein>
    <submittedName>
        <fullName evidence="1">12238_t:CDS:1</fullName>
    </submittedName>
</protein>
<sequence>IGPMLENESFTVLNIRPSFDDNQIVWDRLILNEHLKRSGFDSDWKELNPSECIITDSLPYAPYGYGIGENDKFLLTDLNDSDLKYYLGIEPWAIHPAERILDTYVKPRLQFPRYVIYLETERKVRLLIGNNTIQVWRGKKLEFIRIVNEESDAPEEPYEKFKVNKIRYENASANDSEKSKLKNTISKYSSKTLKKNEKERPLHSWQVPLKDILPDI</sequence>
<dbReference type="EMBL" id="CAJVPU010025270">
    <property type="protein sequence ID" value="CAG8695695.1"/>
    <property type="molecule type" value="Genomic_DNA"/>
</dbReference>
<reference evidence="1" key="1">
    <citation type="submission" date="2021-06" db="EMBL/GenBank/DDBJ databases">
        <authorList>
            <person name="Kallberg Y."/>
            <person name="Tangrot J."/>
            <person name="Rosling A."/>
        </authorList>
    </citation>
    <scope>NUCLEOTIDE SEQUENCE</scope>
    <source>
        <strain evidence="1">IL203A</strain>
    </source>
</reference>
<feature type="non-terminal residue" evidence="1">
    <location>
        <position position="1"/>
    </location>
</feature>
<accession>A0ACA9PAS2</accession>
<evidence type="ECO:0000313" key="2">
    <source>
        <dbReference type="Proteomes" id="UP000789702"/>
    </source>
</evidence>
<evidence type="ECO:0000313" key="1">
    <source>
        <dbReference type="EMBL" id="CAG8695695.1"/>
    </source>
</evidence>